<evidence type="ECO:0000313" key="2">
    <source>
        <dbReference type="Proteomes" id="UP000807504"/>
    </source>
</evidence>
<gene>
    <name evidence="1" type="ORF">HNY73_022634</name>
</gene>
<proteinExistence type="predicted"/>
<name>A0A8T0E3V6_ARGBR</name>
<protein>
    <submittedName>
        <fullName evidence="1">Uncharacterized protein</fullName>
    </submittedName>
</protein>
<dbReference type="EMBL" id="JABXBU010002231">
    <property type="protein sequence ID" value="KAF8764571.1"/>
    <property type="molecule type" value="Genomic_DNA"/>
</dbReference>
<organism evidence="1 2">
    <name type="scientific">Argiope bruennichi</name>
    <name type="common">Wasp spider</name>
    <name type="synonym">Aranea bruennichi</name>
    <dbReference type="NCBI Taxonomy" id="94029"/>
    <lineage>
        <taxon>Eukaryota</taxon>
        <taxon>Metazoa</taxon>
        <taxon>Ecdysozoa</taxon>
        <taxon>Arthropoda</taxon>
        <taxon>Chelicerata</taxon>
        <taxon>Arachnida</taxon>
        <taxon>Araneae</taxon>
        <taxon>Araneomorphae</taxon>
        <taxon>Entelegynae</taxon>
        <taxon>Araneoidea</taxon>
        <taxon>Araneidae</taxon>
        <taxon>Argiope</taxon>
    </lineage>
</organism>
<dbReference type="Proteomes" id="UP000807504">
    <property type="component" value="Unassembled WGS sequence"/>
</dbReference>
<accession>A0A8T0E3V6</accession>
<comment type="caution">
    <text evidence="1">The sequence shown here is derived from an EMBL/GenBank/DDBJ whole genome shotgun (WGS) entry which is preliminary data.</text>
</comment>
<reference evidence="1" key="2">
    <citation type="submission" date="2020-06" db="EMBL/GenBank/DDBJ databases">
        <authorList>
            <person name="Sheffer M."/>
        </authorList>
    </citation>
    <scope>NUCLEOTIDE SEQUENCE</scope>
</reference>
<dbReference type="AlphaFoldDB" id="A0A8T0E3V6"/>
<sequence length="77" mass="8233">MAPALSTTSGKRSLHGTEIDVEVLAPYAVPCAGRSAASEPTAITPSDNATCRFPHFSNADIHLHRQHLQCDTPITSY</sequence>
<keyword evidence="2" id="KW-1185">Reference proteome</keyword>
<evidence type="ECO:0000313" key="1">
    <source>
        <dbReference type="EMBL" id="KAF8764571.1"/>
    </source>
</evidence>
<reference evidence="1" key="1">
    <citation type="journal article" date="2020" name="bioRxiv">
        <title>Chromosome-level reference genome of the European wasp spider Argiope bruennichi: a resource for studies on range expansion and evolutionary adaptation.</title>
        <authorList>
            <person name="Sheffer M.M."/>
            <person name="Hoppe A."/>
            <person name="Krehenwinkel H."/>
            <person name="Uhl G."/>
            <person name="Kuss A.W."/>
            <person name="Jensen L."/>
            <person name="Jensen C."/>
            <person name="Gillespie R.G."/>
            <person name="Hoff K.J."/>
            <person name="Prost S."/>
        </authorList>
    </citation>
    <scope>NUCLEOTIDE SEQUENCE</scope>
</reference>